<evidence type="ECO:0000256" key="5">
    <source>
        <dbReference type="SAM" id="Phobius"/>
    </source>
</evidence>
<comment type="caution">
    <text evidence="6">The sequence shown here is derived from an EMBL/GenBank/DDBJ whole genome shotgun (WGS) entry which is preliminary data.</text>
</comment>
<dbReference type="GO" id="GO:0016020">
    <property type="term" value="C:membrane"/>
    <property type="evidence" value="ECO:0007669"/>
    <property type="project" value="UniProtKB-SubCell"/>
</dbReference>
<dbReference type="InterPro" id="IPR051617">
    <property type="entry name" value="UNC-93-like_regulator"/>
</dbReference>
<dbReference type="PANTHER" id="PTHR23294:SF18">
    <property type="entry name" value="UNC93-LIKE PROTEIN MFSD11"/>
    <property type="match status" value="1"/>
</dbReference>
<evidence type="ECO:0000313" key="6">
    <source>
        <dbReference type="EMBL" id="GMT20483.1"/>
    </source>
</evidence>
<feature type="transmembrane region" description="Helical" evidence="5">
    <location>
        <begin position="71"/>
        <end position="93"/>
    </location>
</feature>
<organism evidence="6 7">
    <name type="scientific">Pristionchus fissidentatus</name>
    <dbReference type="NCBI Taxonomy" id="1538716"/>
    <lineage>
        <taxon>Eukaryota</taxon>
        <taxon>Metazoa</taxon>
        <taxon>Ecdysozoa</taxon>
        <taxon>Nematoda</taxon>
        <taxon>Chromadorea</taxon>
        <taxon>Rhabditida</taxon>
        <taxon>Rhabditina</taxon>
        <taxon>Diplogasteromorpha</taxon>
        <taxon>Diplogasteroidea</taxon>
        <taxon>Neodiplogasteridae</taxon>
        <taxon>Pristionchus</taxon>
    </lineage>
</organism>
<feature type="transmembrane region" description="Helical" evidence="5">
    <location>
        <begin position="145"/>
        <end position="168"/>
    </location>
</feature>
<keyword evidence="7" id="KW-1185">Reference proteome</keyword>
<dbReference type="AlphaFoldDB" id="A0AAV5VQ94"/>
<evidence type="ECO:0000256" key="1">
    <source>
        <dbReference type="ARBA" id="ARBA00004141"/>
    </source>
</evidence>
<proteinExistence type="predicted"/>
<dbReference type="Pfam" id="PF05978">
    <property type="entry name" value="UNC-93"/>
    <property type="match status" value="1"/>
</dbReference>
<feature type="transmembrane region" description="Helical" evidence="5">
    <location>
        <begin position="105"/>
        <end position="125"/>
    </location>
</feature>
<keyword evidence="2 5" id="KW-0812">Transmembrane</keyword>
<comment type="subcellular location">
    <subcellularLocation>
        <location evidence="1">Membrane</location>
        <topology evidence="1">Multi-pass membrane protein</topology>
    </subcellularLocation>
</comment>
<evidence type="ECO:0000256" key="3">
    <source>
        <dbReference type="ARBA" id="ARBA00022989"/>
    </source>
</evidence>
<gene>
    <name evidence="6" type="ORF">PFISCL1PPCAC_11780</name>
</gene>
<feature type="non-terminal residue" evidence="6">
    <location>
        <position position="1"/>
    </location>
</feature>
<evidence type="ECO:0000313" key="7">
    <source>
        <dbReference type="Proteomes" id="UP001432322"/>
    </source>
</evidence>
<accession>A0AAV5VQ94</accession>
<dbReference type="EMBL" id="BTSY01000003">
    <property type="protein sequence ID" value="GMT20483.1"/>
    <property type="molecule type" value="Genomic_DNA"/>
</dbReference>
<reference evidence="6" key="1">
    <citation type="submission" date="2023-10" db="EMBL/GenBank/DDBJ databases">
        <title>Genome assembly of Pristionchus species.</title>
        <authorList>
            <person name="Yoshida K."/>
            <person name="Sommer R.J."/>
        </authorList>
    </citation>
    <scope>NUCLEOTIDE SEQUENCE</scope>
    <source>
        <strain evidence="6">RS5133</strain>
    </source>
</reference>
<dbReference type="Proteomes" id="UP001432322">
    <property type="component" value="Unassembled WGS sequence"/>
</dbReference>
<feature type="transmembrane region" description="Helical" evidence="5">
    <location>
        <begin position="189"/>
        <end position="213"/>
    </location>
</feature>
<dbReference type="InterPro" id="IPR010291">
    <property type="entry name" value="Ion_channel_UNC-93"/>
</dbReference>
<protein>
    <recommendedName>
        <fullName evidence="8">Membrane transporter</fullName>
    </recommendedName>
</protein>
<feature type="transmembrane region" description="Helical" evidence="5">
    <location>
        <begin position="28"/>
        <end position="51"/>
    </location>
</feature>
<name>A0AAV5VQ94_9BILA</name>
<keyword evidence="4 5" id="KW-0472">Membrane</keyword>
<sequence>QVDDSVSSENPHVKLALKDQLGAVSSALVNPFILMLIPRFLSHGLFISFMMNVYPTSLQYSTILATNYPMITAYYAFAMCAGTILSGLIIPPLNRAFYDFGLRPMYYVTAILQLIIYTIAALTVPNRSTAEPTSESSFFEPRLSWVIMVSILMGFADSSNTASSSVICSRLIPGRASHTYSAARLYRGVAASTIFLCSPILTMKMHSIILIFITV</sequence>
<evidence type="ECO:0008006" key="8">
    <source>
        <dbReference type="Google" id="ProtNLM"/>
    </source>
</evidence>
<evidence type="ECO:0000256" key="4">
    <source>
        <dbReference type="ARBA" id="ARBA00023136"/>
    </source>
</evidence>
<keyword evidence="3 5" id="KW-1133">Transmembrane helix</keyword>
<dbReference type="PANTHER" id="PTHR23294">
    <property type="entry name" value="ET TRANSLATION PRODUCT-RELATED"/>
    <property type="match status" value="1"/>
</dbReference>
<evidence type="ECO:0000256" key="2">
    <source>
        <dbReference type="ARBA" id="ARBA00022692"/>
    </source>
</evidence>
<feature type="non-terminal residue" evidence="6">
    <location>
        <position position="215"/>
    </location>
</feature>